<dbReference type="EC" id="1.15.1.1" evidence="2"/>
<gene>
    <name evidence="8" type="ORF">E5161_10465</name>
</gene>
<dbReference type="InterPro" id="IPR036324">
    <property type="entry name" value="Mn/Fe_SOD_N_sf"/>
</dbReference>
<name>A0A4U0FC26_9BACL</name>
<dbReference type="PROSITE" id="PS00088">
    <property type="entry name" value="SOD_MN"/>
    <property type="match status" value="1"/>
</dbReference>
<comment type="caution">
    <text evidence="8">The sequence shown here is derived from an EMBL/GenBank/DDBJ whole genome shotgun (WGS) entry which is preliminary data.</text>
</comment>
<dbReference type="GO" id="GO:0046872">
    <property type="term" value="F:metal ion binding"/>
    <property type="evidence" value="ECO:0007669"/>
    <property type="project" value="UniProtKB-KW"/>
</dbReference>
<evidence type="ECO:0000256" key="5">
    <source>
        <dbReference type="SAM" id="MobiDB-lite"/>
    </source>
</evidence>
<dbReference type="InterPro" id="IPR019833">
    <property type="entry name" value="Mn/Fe_SOD_BS"/>
</dbReference>
<evidence type="ECO:0000259" key="7">
    <source>
        <dbReference type="Pfam" id="PF02777"/>
    </source>
</evidence>
<dbReference type="RefSeq" id="WP_136777739.1">
    <property type="nucleotide sequence ID" value="NZ_SUPK01000004.1"/>
</dbReference>
<dbReference type="SUPFAM" id="SSF158430">
    <property type="entry name" value="Bacillus cereus metalloprotein-like"/>
    <property type="match status" value="1"/>
</dbReference>
<proteinExistence type="inferred from homology"/>
<keyword evidence="4" id="KW-0560">Oxidoreductase</keyword>
<dbReference type="Pfam" id="PF00081">
    <property type="entry name" value="Sod_Fe_N"/>
    <property type="match status" value="1"/>
</dbReference>
<feature type="domain" description="Manganese/iron superoxide dismutase C-terminal" evidence="7">
    <location>
        <begin position="291"/>
        <end position="393"/>
    </location>
</feature>
<evidence type="ECO:0000256" key="4">
    <source>
        <dbReference type="ARBA" id="ARBA00023002"/>
    </source>
</evidence>
<organism evidence="8 9">
    <name type="scientific">Cohnella pontilimi</name>
    <dbReference type="NCBI Taxonomy" id="2564100"/>
    <lineage>
        <taxon>Bacteria</taxon>
        <taxon>Bacillati</taxon>
        <taxon>Bacillota</taxon>
        <taxon>Bacilli</taxon>
        <taxon>Bacillales</taxon>
        <taxon>Paenibacillaceae</taxon>
        <taxon>Cohnella</taxon>
    </lineage>
</organism>
<dbReference type="SUPFAM" id="SSF46609">
    <property type="entry name" value="Fe,Mn superoxide dismutase (SOD), N-terminal domain"/>
    <property type="match status" value="1"/>
</dbReference>
<feature type="region of interest" description="Disordered" evidence="5">
    <location>
        <begin position="154"/>
        <end position="183"/>
    </location>
</feature>
<dbReference type="SUPFAM" id="SSF54719">
    <property type="entry name" value="Fe,Mn superoxide dismutase (SOD), C-terminal domain"/>
    <property type="match status" value="1"/>
</dbReference>
<protein>
    <recommendedName>
        <fullName evidence="2">superoxide dismutase</fullName>
        <ecNumber evidence="2">1.15.1.1</ecNumber>
    </recommendedName>
</protein>
<keyword evidence="3" id="KW-0479">Metal-binding</keyword>
<dbReference type="OrthoDB" id="9803125at2"/>
<feature type="compositionally biased region" description="Polar residues" evidence="5">
    <location>
        <begin position="154"/>
        <end position="164"/>
    </location>
</feature>
<dbReference type="InterPro" id="IPR019832">
    <property type="entry name" value="Mn/Fe_SOD_C"/>
</dbReference>
<dbReference type="Gene3D" id="1.20.1260.120">
    <property type="entry name" value="Protein of unknown function DUF2935"/>
    <property type="match status" value="1"/>
</dbReference>
<dbReference type="Gene3D" id="3.55.40.20">
    <property type="entry name" value="Iron/manganese superoxide dismutase, C-terminal domain"/>
    <property type="match status" value="1"/>
</dbReference>
<keyword evidence="9" id="KW-1185">Reference proteome</keyword>
<evidence type="ECO:0000256" key="3">
    <source>
        <dbReference type="ARBA" id="ARBA00022723"/>
    </source>
</evidence>
<dbReference type="InterPro" id="IPR001189">
    <property type="entry name" value="Mn/Fe_SOD"/>
</dbReference>
<evidence type="ECO:0000313" key="9">
    <source>
        <dbReference type="Proteomes" id="UP000309673"/>
    </source>
</evidence>
<dbReference type="Proteomes" id="UP000309673">
    <property type="component" value="Unassembled WGS sequence"/>
</dbReference>
<dbReference type="GO" id="GO:0004784">
    <property type="term" value="F:superoxide dismutase activity"/>
    <property type="evidence" value="ECO:0007669"/>
    <property type="project" value="UniProtKB-EC"/>
</dbReference>
<reference evidence="8 9" key="1">
    <citation type="submission" date="2019-04" db="EMBL/GenBank/DDBJ databases">
        <title>Cohnella sp. nov., isolated from soil.</title>
        <authorList>
            <person name="Kim W."/>
        </authorList>
    </citation>
    <scope>NUCLEOTIDE SEQUENCE [LARGE SCALE GENOMIC DNA]</scope>
    <source>
        <strain evidence="8 9">CAU 1483</strain>
    </source>
</reference>
<comment type="similarity">
    <text evidence="1">Belongs to the iron/manganese superoxide dismutase family.</text>
</comment>
<evidence type="ECO:0000256" key="1">
    <source>
        <dbReference type="ARBA" id="ARBA00008714"/>
    </source>
</evidence>
<dbReference type="FunFam" id="3.55.40.20:FF:000004">
    <property type="entry name" value="Superoxide dismutase [Fe]"/>
    <property type="match status" value="1"/>
</dbReference>
<evidence type="ECO:0000313" key="8">
    <source>
        <dbReference type="EMBL" id="TJY42406.1"/>
    </source>
</evidence>
<dbReference type="PRINTS" id="PR01703">
    <property type="entry name" value="MNSODISMTASE"/>
</dbReference>
<sequence>MLAVYGSKMPLRLLEEIAIWKMREMQHTEAIREILPELESPYRNLMLDWHHVFAKTREQAQAAIRAGLAGQGEALPPEWQLYLPVLLEQSVVQSREFVRQLLALQERSAACRRSPVAAAVLAPIRRQSEYFLGAMEELTRTGQSPWLTEGVTVSSLEETGSDSPESYGGPEPADVPLRPEGTWSDPLAGMEGGESRQSVPIGGHKLPPLPYRYNALEPCIDEKTMRLHHDKHHQSYVDGLNNAEKKLEEARRTGHFDLVRHWERELAFNGAGHYLHTIFWDAMSPRGGGKPSGALAGEIDRSFGGFDAFKKHFTEAATKVEGNGWAILVWSPRSHRLEILTAERHQNLSQWDVVPLLPLDVWEHAYYLKHQNDRASYVKDWWNVVNWPYVADRYTKARTLQWPPY</sequence>
<dbReference type="EMBL" id="SUPK01000004">
    <property type="protein sequence ID" value="TJY42406.1"/>
    <property type="molecule type" value="Genomic_DNA"/>
</dbReference>
<dbReference type="AlphaFoldDB" id="A0A4U0FC26"/>
<dbReference type="FunFam" id="1.10.287.990:FF:000001">
    <property type="entry name" value="Superoxide dismutase"/>
    <property type="match status" value="1"/>
</dbReference>
<accession>A0A4U0FC26</accession>
<dbReference type="Gene3D" id="1.10.287.990">
    <property type="entry name" value="Fe,Mn superoxide dismutase (SOD) domain"/>
    <property type="match status" value="1"/>
</dbReference>
<evidence type="ECO:0000256" key="2">
    <source>
        <dbReference type="ARBA" id="ARBA00012682"/>
    </source>
</evidence>
<dbReference type="InterPro" id="IPR050265">
    <property type="entry name" value="Fe/Mn_Superoxide_Dismutase"/>
</dbReference>
<dbReference type="InterPro" id="IPR036314">
    <property type="entry name" value="SOD_C_sf"/>
</dbReference>
<dbReference type="PANTHER" id="PTHR11404:SF6">
    <property type="entry name" value="SUPEROXIDE DISMUTASE [MN], MITOCHONDRIAL"/>
    <property type="match status" value="1"/>
</dbReference>
<dbReference type="PANTHER" id="PTHR11404">
    <property type="entry name" value="SUPEROXIDE DISMUTASE 2"/>
    <property type="match status" value="1"/>
</dbReference>
<feature type="domain" description="Manganese/iron superoxide dismutase N-terminal" evidence="6">
    <location>
        <begin position="204"/>
        <end position="284"/>
    </location>
</feature>
<evidence type="ECO:0000259" key="6">
    <source>
        <dbReference type="Pfam" id="PF00081"/>
    </source>
</evidence>
<dbReference type="Pfam" id="PF02777">
    <property type="entry name" value="Sod_Fe_C"/>
    <property type="match status" value="1"/>
</dbReference>
<dbReference type="InterPro" id="IPR019831">
    <property type="entry name" value="Mn/Fe_SOD_N"/>
</dbReference>